<feature type="coiled-coil region" evidence="10">
    <location>
        <begin position="864"/>
        <end position="894"/>
    </location>
</feature>
<evidence type="ECO:0000256" key="7">
    <source>
        <dbReference type="ARBA" id="ARBA00023175"/>
    </source>
</evidence>
<evidence type="ECO:0000256" key="6">
    <source>
        <dbReference type="ARBA" id="ARBA00023054"/>
    </source>
</evidence>
<feature type="compositionally biased region" description="Polar residues" evidence="11">
    <location>
        <begin position="701"/>
        <end position="716"/>
    </location>
</feature>
<keyword evidence="7 9" id="KW-0505">Motor protein</keyword>
<feature type="binding site" evidence="9">
    <location>
        <begin position="221"/>
        <end position="228"/>
    </location>
    <ligand>
        <name>ATP</name>
        <dbReference type="ChEBI" id="CHEBI:30616"/>
    </ligand>
</feature>
<feature type="domain" description="Kinesin motor" evidence="12">
    <location>
        <begin position="135"/>
        <end position="465"/>
    </location>
</feature>
<name>A0A9D4RZ11_DREPO</name>
<dbReference type="FunFam" id="3.40.850.10:FF:000029">
    <property type="entry name" value="Kinesin-like protein KIF17"/>
    <property type="match status" value="1"/>
</dbReference>
<dbReference type="PROSITE" id="PS50067">
    <property type="entry name" value="KINESIN_MOTOR_2"/>
    <property type="match status" value="1"/>
</dbReference>
<organism evidence="13 14">
    <name type="scientific">Dreissena polymorpha</name>
    <name type="common">Zebra mussel</name>
    <name type="synonym">Mytilus polymorpha</name>
    <dbReference type="NCBI Taxonomy" id="45954"/>
    <lineage>
        <taxon>Eukaryota</taxon>
        <taxon>Metazoa</taxon>
        <taxon>Spiralia</taxon>
        <taxon>Lophotrochozoa</taxon>
        <taxon>Mollusca</taxon>
        <taxon>Bivalvia</taxon>
        <taxon>Autobranchia</taxon>
        <taxon>Heteroconchia</taxon>
        <taxon>Euheterodonta</taxon>
        <taxon>Imparidentia</taxon>
        <taxon>Neoheterodontei</taxon>
        <taxon>Myida</taxon>
        <taxon>Dreissenoidea</taxon>
        <taxon>Dreissenidae</taxon>
        <taxon>Dreissena</taxon>
    </lineage>
</organism>
<dbReference type="InterPro" id="IPR027417">
    <property type="entry name" value="P-loop_NTPase"/>
</dbReference>
<dbReference type="InterPro" id="IPR019821">
    <property type="entry name" value="Kinesin_motor_CS"/>
</dbReference>
<dbReference type="GO" id="GO:0003777">
    <property type="term" value="F:microtubule motor activity"/>
    <property type="evidence" value="ECO:0007669"/>
    <property type="project" value="InterPro"/>
</dbReference>
<dbReference type="InterPro" id="IPR036961">
    <property type="entry name" value="Kinesin_motor_dom_sf"/>
</dbReference>
<dbReference type="GO" id="GO:0005874">
    <property type="term" value="C:microtubule"/>
    <property type="evidence" value="ECO:0007669"/>
    <property type="project" value="UniProtKB-KW"/>
</dbReference>
<evidence type="ECO:0000259" key="12">
    <source>
        <dbReference type="PROSITE" id="PS50067"/>
    </source>
</evidence>
<keyword evidence="6 10" id="KW-0175">Coiled coil</keyword>
<evidence type="ECO:0000256" key="10">
    <source>
        <dbReference type="SAM" id="Coils"/>
    </source>
</evidence>
<keyword evidence="4 9" id="KW-0547">Nucleotide-binding</keyword>
<comment type="similarity">
    <text evidence="9">Belongs to the TRAFAC class myosin-kinesin ATPase superfamily. Kinesin family.</text>
</comment>
<evidence type="ECO:0000256" key="5">
    <source>
        <dbReference type="ARBA" id="ARBA00022840"/>
    </source>
</evidence>
<comment type="subcellular location">
    <subcellularLocation>
        <location evidence="1">Cytoplasm</location>
        <location evidence="1">Cytoskeleton</location>
    </subcellularLocation>
</comment>
<dbReference type="SMART" id="SM00129">
    <property type="entry name" value="KISc"/>
    <property type="match status" value="1"/>
</dbReference>
<evidence type="ECO:0000256" key="1">
    <source>
        <dbReference type="ARBA" id="ARBA00004245"/>
    </source>
</evidence>
<reference evidence="13" key="2">
    <citation type="submission" date="2020-11" db="EMBL/GenBank/DDBJ databases">
        <authorList>
            <person name="McCartney M.A."/>
            <person name="Auch B."/>
            <person name="Kono T."/>
            <person name="Mallez S."/>
            <person name="Becker A."/>
            <person name="Gohl D.M."/>
            <person name="Silverstein K.A.T."/>
            <person name="Koren S."/>
            <person name="Bechman K.B."/>
            <person name="Herman A."/>
            <person name="Abrahante J.E."/>
            <person name="Garbe J."/>
        </authorList>
    </citation>
    <scope>NUCLEOTIDE SEQUENCE</scope>
    <source>
        <strain evidence="13">Duluth1</strain>
        <tissue evidence="13">Whole animal</tissue>
    </source>
</reference>
<sequence length="1106" mass="123902">MAPLAVTGRRLYPRDSFPSALSVLSTAVPGSLYKATPSKFQARFITSPGTKPVLVRPVFPPHWWSCCPTIPVPLQTGPLAGLGQRALDDRQRVTSPLHLGEDSNPSSAEDVRLEGSSWPRGSELYFRQNMATGECVKVIVRCRPMNTREKDLKCECVIKMAAERGQCTIVNPNDAKAPPKNFTFDGAYFIDSTTENIYNEIAYPLVEGVTEGYNGTIFAYGQTGCGKSFSMQGITDPPSQRGIIPRAFDHIFETVSLAEKTKFLIHASYCEIYNEEIRDLLGKDIKCKLELHEHPEKGVYVNGLSQHTVHNVIECNKIMEKGWKNRSTGATLMNADSSRSHSIFTIMLEMMTPDEEGEEHIRAGKLNLVDLAGSERQAKTGATGDRLKEATKINLSLSALGNVISALVDGKSKHIPYRDSKLTRLLQDSLGGNTKTLMVACLSPADNNYDETLSTLRYANRAKNIKNKPKINEDPKDALLRQYQEEIERLKAMLMGQIPVPDGGFQVGMIGESSQSHSSQSNEDQARLQLEEEKQKIKEEYDLKLSEMQEQYEQEKVSKNKLEQDMNKLKAFYDNKLINLNVQIEKLPTTAENGETYGRKSSITLATPEGLESAQNGEAADKVAAVYAVKNPDGTPKVDSQGKVVTKKEVVTRTEYLEMERQGEIMERPMSVAGESLPAGPDADDLRLQSVSSDISDEQRSLGSQASMTTIQSLRPSRQAEETAVQIPDQDKKVTFVNGQMVMRQTQASGDESIIIRPTTAGKVKREAATAGEATYPAGYGTPPSSPTHSSMQEQIKFQQNEALRRLQELEQQMVGGEHKDDKEYKAKRIKRKKIADERKKKLIEANEHMDDDGIMVDIYNSIGEELKAKNKILEEEKDKVASLERDILDIQSEFEFDRIDYLDTIRKQERQLMLLNDIIERIHPTLRKDCNYSNLERIKMQCKWDEEEGKWVLPLMKIEKTALPVTGTTLPGGMGGSRSPRMPNGDHDDFEDRFRDKIMRTQDKSGQYFQTKRPSQLVSEPLSRVDMTEVKKSYNIQPQAMLPVSNGLGRNSLTSMDEPVSNGLKAAQVHGQIMNDEGMVRKPGRLQALDTRGKKEKKKKKNVDY</sequence>
<gene>
    <name evidence="13" type="ORF">DPMN_010338</name>
</gene>
<keyword evidence="5 9" id="KW-0067">ATP-binding</keyword>
<keyword evidence="14" id="KW-1185">Reference proteome</keyword>
<comment type="caution">
    <text evidence="13">The sequence shown here is derived from an EMBL/GenBank/DDBJ whole genome shotgun (WGS) entry which is preliminary data.</text>
</comment>
<evidence type="ECO:0000313" key="14">
    <source>
        <dbReference type="Proteomes" id="UP000828390"/>
    </source>
</evidence>
<dbReference type="Gene3D" id="3.40.850.10">
    <property type="entry name" value="Kinesin motor domain"/>
    <property type="match status" value="1"/>
</dbReference>
<keyword evidence="2" id="KW-0963">Cytoplasm</keyword>
<evidence type="ECO:0000256" key="9">
    <source>
        <dbReference type="PROSITE-ProRule" id="PRU00283"/>
    </source>
</evidence>
<reference evidence="13" key="1">
    <citation type="journal article" date="2019" name="bioRxiv">
        <title>The Genome of the Zebra Mussel, Dreissena polymorpha: A Resource for Invasive Species Research.</title>
        <authorList>
            <person name="McCartney M.A."/>
            <person name="Auch B."/>
            <person name="Kono T."/>
            <person name="Mallez S."/>
            <person name="Zhang Y."/>
            <person name="Obille A."/>
            <person name="Becker A."/>
            <person name="Abrahante J.E."/>
            <person name="Garbe J."/>
            <person name="Badalamenti J.P."/>
            <person name="Herman A."/>
            <person name="Mangelson H."/>
            <person name="Liachko I."/>
            <person name="Sullivan S."/>
            <person name="Sone E.D."/>
            <person name="Koren S."/>
            <person name="Silverstein K.A.T."/>
            <person name="Beckman K.B."/>
            <person name="Gohl D.M."/>
        </authorList>
    </citation>
    <scope>NUCLEOTIDE SEQUENCE</scope>
    <source>
        <strain evidence="13">Duluth1</strain>
        <tissue evidence="13">Whole animal</tissue>
    </source>
</reference>
<evidence type="ECO:0000256" key="3">
    <source>
        <dbReference type="ARBA" id="ARBA00022701"/>
    </source>
</evidence>
<evidence type="ECO:0000256" key="11">
    <source>
        <dbReference type="SAM" id="MobiDB-lite"/>
    </source>
</evidence>
<feature type="coiled-coil region" evidence="10">
    <location>
        <begin position="520"/>
        <end position="565"/>
    </location>
</feature>
<dbReference type="GO" id="GO:0008017">
    <property type="term" value="F:microtubule binding"/>
    <property type="evidence" value="ECO:0007669"/>
    <property type="project" value="InterPro"/>
</dbReference>
<accession>A0A9D4RZ11</accession>
<dbReference type="InterPro" id="IPR001752">
    <property type="entry name" value="Kinesin_motor_dom"/>
</dbReference>
<dbReference type="PRINTS" id="PR00380">
    <property type="entry name" value="KINESINHEAVY"/>
</dbReference>
<evidence type="ECO:0000256" key="8">
    <source>
        <dbReference type="ARBA" id="ARBA00023212"/>
    </source>
</evidence>
<feature type="compositionally biased region" description="Basic residues" evidence="11">
    <location>
        <begin position="1095"/>
        <end position="1106"/>
    </location>
</feature>
<evidence type="ECO:0000313" key="13">
    <source>
        <dbReference type="EMBL" id="KAH3886334.1"/>
    </source>
</evidence>
<feature type="region of interest" description="Disordered" evidence="11">
    <location>
        <begin position="967"/>
        <end position="987"/>
    </location>
</feature>
<dbReference type="PANTHER" id="PTHR47969:SF21">
    <property type="entry name" value="KINESIN-LIKE PROTEIN"/>
    <property type="match status" value="1"/>
</dbReference>
<dbReference type="GO" id="GO:0007018">
    <property type="term" value="P:microtubule-based movement"/>
    <property type="evidence" value="ECO:0007669"/>
    <property type="project" value="InterPro"/>
</dbReference>
<dbReference type="Pfam" id="PF00225">
    <property type="entry name" value="Kinesin"/>
    <property type="match status" value="1"/>
</dbReference>
<dbReference type="Proteomes" id="UP000828390">
    <property type="component" value="Unassembled WGS sequence"/>
</dbReference>
<feature type="region of interest" description="Disordered" evidence="11">
    <location>
        <begin position="696"/>
        <end position="726"/>
    </location>
</feature>
<keyword evidence="3" id="KW-0493">Microtubule</keyword>
<dbReference type="GO" id="GO:0005524">
    <property type="term" value="F:ATP binding"/>
    <property type="evidence" value="ECO:0007669"/>
    <property type="project" value="UniProtKB-UniRule"/>
</dbReference>
<proteinExistence type="inferred from homology"/>
<dbReference type="EMBL" id="JAIWYP010000001">
    <property type="protein sequence ID" value="KAH3886334.1"/>
    <property type="molecule type" value="Genomic_DNA"/>
</dbReference>
<feature type="region of interest" description="Disordered" evidence="11">
    <location>
        <begin position="767"/>
        <end position="794"/>
    </location>
</feature>
<keyword evidence="8" id="KW-0206">Cytoskeleton</keyword>
<dbReference type="SUPFAM" id="SSF52540">
    <property type="entry name" value="P-loop containing nucleoside triphosphate hydrolases"/>
    <property type="match status" value="1"/>
</dbReference>
<dbReference type="PANTHER" id="PTHR47969">
    <property type="entry name" value="CHROMOSOME-ASSOCIATED KINESIN KIF4A-RELATED"/>
    <property type="match status" value="1"/>
</dbReference>
<evidence type="ECO:0000256" key="4">
    <source>
        <dbReference type="ARBA" id="ARBA00022741"/>
    </source>
</evidence>
<dbReference type="PROSITE" id="PS00411">
    <property type="entry name" value="KINESIN_MOTOR_1"/>
    <property type="match status" value="1"/>
</dbReference>
<evidence type="ECO:0000256" key="2">
    <source>
        <dbReference type="ARBA" id="ARBA00022490"/>
    </source>
</evidence>
<dbReference type="AlphaFoldDB" id="A0A9D4RZ11"/>
<protein>
    <recommendedName>
        <fullName evidence="12">Kinesin motor domain-containing protein</fullName>
    </recommendedName>
</protein>
<dbReference type="InterPro" id="IPR027640">
    <property type="entry name" value="Kinesin-like_fam"/>
</dbReference>
<feature type="region of interest" description="Disordered" evidence="11">
    <location>
        <begin position="1076"/>
        <end position="1106"/>
    </location>
</feature>